<reference evidence="1 2" key="1">
    <citation type="submission" date="2018-06" db="EMBL/GenBank/DDBJ databases">
        <authorList>
            <consortium name="Pathogen Informatics"/>
            <person name="Doyle S."/>
        </authorList>
    </citation>
    <scope>NUCLEOTIDE SEQUENCE [LARGE SCALE GENOMIC DNA]</scope>
    <source>
        <strain evidence="1 2">NCTC9962</strain>
    </source>
</reference>
<organism evidence="1 2">
    <name type="scientific">Escherichia coli</name>
    <dbReference type="NCBI Taxonomy" id="562"/>
    <lineage>
        <taxon>Bacteria</taxon>
        <taxon>Pseudomonadati</taxon>
        <taxon>Pseudomonadota</taxon>
        <taxon>Gammaproteobacteria</taxon>
        <taxon>Enterobacterales</taxon>
        <taxon>Enterobacteriaceae</taxon>
        <taxon>Escherichia</taxon>
    </lineage>
</organism>
<sequence length="126" mass="13922">MDNLNIRNFESIGQLTGGAGAGYQRRPAFAAGADRPCVTTHSQASFLKNSLPKSGRKPWQSRDYQLLTRLGHEFAPENSTLAVQKDKESTMQAVYQQLTELHRYLLAIQNAPCTREIGAESRAVTA</sequence>
<protein>
    <submittedName>
        <fullName evidence="1">IcmF-like protein</fullName>
    </submittedName>
</protein>
<name>A0A377DID8_ECOLX</name>
<gene>
    <name evidence="1" type="ORF">NCTC9962_07353</name>
</gene>
<evidence type="ECO:0000313" key="2">
    <source>
        <dbReference type="Proteomes" id="UP000254052"/>
    </source>
</evidence>
<dbReference type="AlphaFoldDB" id="A0A377DID8"/>
<dbReference type="EMBL" id="UGED01000023">
    <property type="protein sequence ID" value="STM20757.1"/>
    <property type="molecule type" value="Genomic_DNA"/>
</dbReference>
<proteinExistence type="predicted"/>
<accession>A0A377DID8</accession>
<dbReference type="Proteomes" id="UP000254052">
    <property type="component" value="Unassembled WGS sequence"/>
</dbReference>
<evidence type="ECO:0000313" key="1">
    <source>
        <dbReference type="EMBL" id="STM20757.1"/>
    </source>
</evidence>